<dbReference type="GO" id="GO:0000445">
    <property type="term" value="C:THO complex part of transcription export complex"/>
    <property type="evidence" value="ECO:0007669"/>
    <property type="project" value="TreeGrafter"/>
</dbReference>
<gene>
    <name evidence="5" type="ORF">DILT_LOCUS899</name>
</gene>
<evidence type="ECO:0000256" key="1">
    <source>
        <dbReference type="ARBA" id="ARBA00022574"/>
    </source>
</evidence>
<dbReference type="GO" id="GO:0006406">
    <property type="term" value="P:mRNA export from nucleus"/>
    <property type="evidence" value="ECO:0007669"/>
    <property type="project" value="InterPro"/>
</dbReference>
<dbReference type="Proteomes" id="UP000281553">
    <property type="component" value="Unassembled WGS sequence"/>
</dbReference>
<proteinExistence type="inferred from homology"/>
<dbReference type="PROSITE" id="PS50082">
    <property type="entry name" value="WD_REPEATS_2"/>
    <property type="match status" value="1"/>
</dbReference>
<feature type="repeat" description="WD" evidence="4">
    <location>
        <begin position="21"/>
        <end position="62"/>
    </location>
</feature>
<dbReference type="OrthoDB" id="340259at2759"/>
<evidence type="ECO:0000256" key="4">
    <source>
        <dbReference type="PROSITE-ProRule" id="PRU00221"/>
    </source>
</evidence>
<comment type="similarity">
    <text evidence="3">Belongs to the THOC3 family.</text>
</comment>
<dbReference type="PROSITE" id="PS50294">
    <property type="entry name" value="WD_REPEATS_REGION"/>
    <property type="match status" value="1"/>
</dbReference>
<dbReference type="PANTHER" id="PTHR22839">
    <property type="entry name" value="THO COMPLEX SUBUNIT 3 THO3"/>
    <property type="match status" value="1"/>
</dbReference>
<organism evidence="5 6">
    <name type="scientific">Dibothriocephalus latus</name>
    <name type="common">Fish tapeworm</name>
    <name type="synonym">Diphyllobothrium latum</name>
    <dbReference type="NCBI Taxonomy" id="60516"/>
    <lineage>
        <taxon>Eukaryota</taxon>
        <taxon>Metazoa</taxon>
        <taxon>Spiralia</taxon>
        <taxon>Lophotrochozoa</taxon>
        <taxon>Platyhelminthes</taxon>
        <taxon>Cestoda</taxon>
        <taxon>Eucestoda</taxon>
        <taxon>Diphyllobothriidea</taxon>
        <taxon>Diphyllobothriidae</taxon>
        <taxon>Dibothriocephalus</taxon>
    </lineage>
</organism>
<evidence type="ECO:0000256" key="3">
    <source>
        <dbReference type="ARBA" id="ARBA00046343"/>
    </source>
</evidence>
<reference evidence="5 6" key="1">
    <citation type="submission" date="2018-11" db="EMBL/GenBank/DDBJ databases">
        <authorList>
            <consortium name="Pathogen Informatics"/>
        </authorList>
    </citation>
    <scope>NUCLEOTIDE SEQUENCE [LARGE SCALE GENOMIC DNA]</scope>
</reference>
<evidence type="ECO:0000313" key="6">
    <source>
        <dbReference type="Proteomes" id="UP000281553"/>
    </source>
</evidence>
<protein>
    <submittedName>
        <fullName evidence="5">Uncharacterized protein</fullName>
    </submittedName>
</protein>
<dbReference type="InterPro" id="IPR015943">
    <property type="entry name" value="WD40/YVTN_repeat-like_dom_sf"/>
</dbReference>
<dbReference type="Pfam" id="PF00400">
    <property type="entry name" value="WD40"/>
    <property type="match status" value="1"/>
</dbReference>
<name>A0A3P6PLH9_DIBLA</name>
<accession>A0A3P6PLH9</accession>
<sequence>MHSFTNPSSGKPGEMRREMSIQAHPVNAMCLQFSPSGSYFAVGSADALVSIWDADEFVCLRTLASSQSERFLDTRMMEFFWVTVLRTSNVSLIIHPR</sequence>
<dbReference type="PANTHER" id="PTHR22839:SF0">
    <property type="entry name" value="THO COMPLEX SUBUNIT 3"/>
    <property type="match status" value="1"/>
</dbReference>
<dbReference type="InterPro" id="IPR036322">
    <property type="entry name" value="WD40_repeat_dom_sf"/>
</dbReference>
<keyword evidence="6" id="KW-1185">Reference proteome</keyword>
<dbReference type="EMBL" id="UYRU01004686">
    <property type="protein sequence ID" value="VDK37782.1"/>
    <property type="molecule type" value="Genomic_DNA"/>
</dbReference>
<dbReference type="InterPro" id="IPR040132">
    <property type="entry name" value="Tex1/THOC3"/>
</dbReference>
<dbReference type="SUPFAM" id="SSF50978">
    <property type="entry name" value="WD40 repeat-like"/>
    <property type="match status" value="1"/>
</dbReference>
<dbReference type="Gene3D" id="2.130.10.10">
    <property type="entry name" value="YVTN repeat-like/Quinoprotein amine dehydrogenase"/>
    <property type="match status" value="1"/>
</dbReference>
<dbReference type="SMART" id="SM00320">
    <property type="entry name" value="WD40"/>
    <property type="match status" value="1"/>
</dbReference>
<keyword evidence="2" id="KW-0677">Repeat</keyword>
<dbReference type="AlphaFoldDB" id="A0A3P6PLH9"/>
<evidence type="ECO:0000313" key="5">
    <source>
        <dbReference type="EMBL" id="VDK37782.1"/>
    </source>
</evidence>
<keyword evidence="1 4" id="KW-0853">WD repeat</keyword>
<dbReference type="InterPro" id="IPR001680">
    <property type="entry name" value="WD40_rpt"/>
</dbReference>
<evidence type="ECO:0000256" key="2">
    <source>
        <dbReference type="ARBA" id="ARBA00022737"/>
    </source>
</evidence>